<dbReference type="STRING" id="1765967.BW247_05355"/>
<gene>
    <name evidence="1" type="ORF">BW247_05355</name>
</gene>
<protein>
    <submittedName>
        <fullName evidence="1">Uncharacterized protein</fullName>
    </submittedName>
</protein>
<evidence type="ECO:0000313" key="2">
    <source>
        <dbReference type="Proteomes" id="UP000243807"/>
    </source>
</evidence>
<sequence>MNTTEEHISTQSRLESVMDDFCEAAEREIRSWMEAGEALCEDARDTDNKALMAIATSRWKGIRADMDRLHDIGDKFKSIEHRIRVLRRTYRETLLSRDQARRRYKAELTRDADDVVLRLLEAEHKRGMLLGEAAHLSMRAQSAARELYSQVSVLSGHGRVERLPGLNNVVALEDRQQNSEHLQEPRTEQHFNG</sequence>
<keyword evidence="2" id="KW-1185">Reference proteome</keyword>
<dbReference type="KEGG" id="afy:BW247_05355"/>
<proteinExistence type="predicted"/>
<reference evidence="1 2" key="1">
    <citation type="submission" date="2017-01" db="EMBL/GenBank/DDBJ databases">
        <title>Draft sequence of Acidihalobacter ferrooxidans strain DSM 14175 (strain V8).</title>
        <authorList>
            <person name="Khaleque H.N."/>
            <person name="Ramsay J.P."/>
            <person name="Murphy R.J.T."/>
            <person name="Kaksonen A.H."/>
            <person name="Boxall N.J."/>
            <person name="Watkin E.L.J."/>
        </authorList>
    </citation>
    <scope>NUCLEOTIDE SEQUENCE [LARGE SCALE GENOMIC DNA]</scope>
    <source>
        <strain evidence="1 2">V8</strain>
    </source>
</reference>
<dbReference type="RefSeq" id="WP_076836247.1">
    <property type="nucleotide sequence ID" value="NZ_CP019434.1"/>
</dbReference>
<dbReference type="AlphaFoldDB" id="A0A1P8UFH5"/>
<dbReference type="EMBL" id="CP019434">
    <property type="protein sequence ID" value="APZ42593.1"/>
    <property type="molecule type" value="Genomic_DNA"/>
</dbReference>
<organism evidence="1 2">
    <name type="scientific">Acidihalobacter ferrooxydans</name>
    <dbReference type="NCBI Taxonomy" id="1765967"/>
    <lineage>
        <taxon>Bacteria</taxon>
        <taxon>Pseudomonadati</taxon>
        <taxon>Pseudomonadota</taxon>
        <taxon>Gammaproteobacteria</taxon>
        <taxon>Chromatiales</taxon>
        <taxon>Ectothiorhodospiraceae</taxon>
        <taxon>Acidihalobacter</taxon>
    </lineage>
</organism>
<accession>A0A1P8UFH5</accession>
<dbReference type="Proteomes" id="UP000243807">
    <property type="component" value="Chromosome"/>
</dbReference>
<name>A0A1P8UFH5_9GAMM</name>
<evidence type="ECO:0000313" key="1">
    <source>
        <dbReference type="EMBL" id="APZ42593.1"/>
    </source>
</evidence>
<dbReference type="OrthoDB" id="9824155at2"/>